<name>A0A2H0W0I4_9BACT</name>
<evidence type="ECO:0000313" key="3">
    <source>
        <dbReference type="Proteomes" id="UP000230935"/>
    </source>
</evidence>
<dbReference type="InterPro" id="IPR054218">
    <property type="entry name" value="DUF6938"/>
</dbReference>
<accession>A0A2H0W0I4</accession>
<reference evidence="3" key="1">
    <citation type="submission" date="2017-09" db="EMBL/GenBank/DDBJ databases">
        <title>Depth-based differentiation of microbial function through sediment-hosted aquifers and enrichment of novel symbionts in the deep terrestrial subsurface.</title>
        <authorList>
            <person name="Probst A.J."/>
            <person name="Ladd B."/>
            <person name="Jarett J.K."/>
            <person name="Geller-Mcgrath D.E."/>
            <person name="Sieber C.M.K."/>
            <person name="Emerson J.B."/>
            <person name="Anantharaman K."/>
            <person name="Thomas B.C."/>
            <person name="Malmstrom R."/>
            <person name="Stieglmeier M."/>
            <person name="Klingl A."/>
            <person name="Woyke T."/>
            <person name="Ryan C.M."/>
            <person name="Banfield J.F."/>
        </authorList>
    </citation>
    <scope>NUCLEOTIDE SEQUENCE [LARGE SCALE GENOMIC DNA]</scope>
</reference>
<organism evidence="2 3">
    <name type="scientific">Candidatus Buchananbacteria bacterium CG10_big_fil_rev_8_21_14_0_10_42_9</name>
    <dbReference type="NCBI Taxonomy" id="1974526"/>
    <lineage>
        <taxon>Bacteria</taxon>
        <taxon>Candidatus Buchananiibacteriota</taxon>
    </lineage>
</organism>
<gene>
    <name evidence="2" type="ORF">COT81_04090</name>
</gene>
<feature type="domain" description="DUF6938" evidence="1">
    <location>
        <begin position="224"/>
        <end position="304"/>
    </location>
</feature>
<sequence>MGYGHLRAAHPLHFLASGGKVINANKYPGIPKSDKDIWLNSRRFYEFISRFKRVPFLGDKAFDVFDYFQRIKKFYPRRDLSRPNSQLISMYYFITKDHWGEHLIQKLSKKPLPLVTTFFTVAFFAEKYNYPGDIYCIVTDADISRTWVPLNPKGSRINYLAPTNRVVNRLKLYGVRPEQIFFTGFPLPQEVIGDNLSKLKHDLGWRLPNLDPVGKFRANYQTTITKHLGSKNVRKHSNHPLTLMFAVGGAGAQRELGIEIVESLASKIETGDLKINLVAGIHNSVKDYFRSSVEMLGLGKHIGKNINIMYANTKETYFKKFSEALRTTDIIWTKPSEISFYSALGLPIIIAPPIGSQEHYNKRWLISMGAGLPQENPKYANEWLYDWLDSGWFAEAAMEGFLEAPKYGTQNILKILANKAEEAKEQGTVLLY</sequence>
<evidence type="ECO:0000259" key="1">
    <source>
        <dbReference type="Pfam" id="PF22053"/>
    </source>
</evidence>
<proteinExistence type="predicted"/>
<dbReference type="Proteomes" id="UP000230935">
    <property type="component" value="Unassembled WGS sequence"/>
</dbReference>
<dbReference type="Pfam" id="PF22053">
    <property type="entry name" value="DUF6938"/>
    <property type="match status" value="1"/>
</dbReference>
<comment type="caution">
    <text evidence="2">The sequence shown here is derived from an EMBL/GenBank/DDBJ whole genome shotgun (WGS) entry which is preliminary data.</text>
</comment>
<evidence type="ECO:0000313" key="2">
    <source>
        <dbReference type="EMBL" id="PIS04895.1"/>
    </source>
</evidence>
<protein>
    <recommendedName>
        <fullName evidence="1">DUF6938 domain-containing protein</fullName>
    </recommendedName>
</protein>
<dbReference type="EMBL" id="PEZZ01000033">
    <property type="protein sequence ID" value="PIS04895.1"/>
    <property type="molecule type" value="Genomic_DNA"/>
</dbReference>
<dbReference type="AlphaFoldDB" id="A0A2H0W0I4"/>